<feature type="domain" description="Sulfotransferase" evidence="1">
    <location>
        <begin position="224"/>
        <end position="453"/>
    </location>
</feature>
<gene>
    <name evidence="2" type="ORF">PGLA1383_LOCUS17731</name>
</gene>
<sequence>MASLQPMASPTGPVQLIAGPRFIFVLGFLFQSLDTSGGLPDAANRAEGKERFIQVVPLHEPDGLTYPEQYYALQENMKSKKTLVYTSKREQSRRGSAGGAMEAYNLPTPGRGEAFSFVQESAFCFRAVRMILQETKHSLDTDISSNWTDGDFFEHCCDLERYDVYGNPGCFNHFPSWEMSACCGWSQGQALQELWFKLLAPRPPWPRKWEASASSKNNGAFGFVTYHKSGNTLTANLVGVSSAGPLVSFLFKEPSDIKIPHSVDMVDYGEHVSVREGRAAVFPFFQAYVRTYRDLAPRAYNEAEPYLFQLSSPVQAAKRQLQEMMAAGAGRMVHLVRKPSDMLVSGYRYHSQRSWDTTEVWEDFKDPPSCLSCDHQAWLQIFGRRKFLCSYGELMRNVSVDEGLEIELLRSRWDIMKMVRNVRSWYDNPQILQISLENFVADFEGTLLCIGRFLLNKPPPEYIDLAKIQRLLNESRDLDIEYIRRKCQKLHAVDSGARCHDPFDILSHASPGSSKKAIQAALARRTGDLLNFLGPADSMVEAAIMDSATAAHFGCPRKAFGQFQQDFSFDSHCQQHYCQKQQ</sequence>
<dbReference type="SUPFAM" id="SSF52540">
    <property type="entry name" value="P-loop containing nucleoside triphosphate hydrolases"/>
    <property type="match status" value="1"/>
</dbReference>
<protein>
    <recommendedName>
        <fullName evidence="1">Sulfotransferase domain-containing protein</fullName>
    </recommendedName>
</protein>
<dbReference type="Proteomes" id="UP000654075">
    <property type="component" value="Unassembled WGS sequence"/>
</dbReference>
<dbReference type="Pfam" id="PF00685">
    <property type="entry name" value="Sulfotransfer_1"/>
    <property type="match status" value="1"/>
</dbReference>
<dbReference type="OrthoDB" id="448000at2759"/>
<keyword evidence="3" id="KW-1185">Reference proteome</keyword>
<proteinExistence type="predicted"/>
<evidence type="ECO:0000313" key="2">
    <source>
        <dbReference type="EMBL" id="CAE8599382.1"/>
    </source>
</evidence>
<accession>A0A813EM09</accession>
<dbReference type="EMBL" id="CAJNNV010011057">
    <property type="protein sequence ID" value="CAE8599382.1"/>
    <property type="molecule type" value="Genomic_DNA"/>
</dbReference>
<name>A0A813EM09_POLGL</name>
<organism evidence="2 3">
    <name type="scientific">Polarella glacialis</name>
    <name type="common">Dinoflagellate</name>
    <dbReference type="NCBI Taxonomy" id="89957"/>
    <lineage>
        <taxon>Eukaryota</taxon>
        <taxon>Sar</taxon>
        <taxon>Alveolata</taxon>
        <taxon>Dinophyceae</taxon>
        <taxon>Suessiales</taxon>
        <taxon>Suessiaceae</taxon>
        <taxon>Polarella</taxon>
    </lineage>
</organism>
<dbReference type="Gene3D" id="3.40.50.300">
    <property type="entry name" value="P-loop containing nucleotide triphosphate hydrolases"/>
    <property type="match status" value="1"/>
</dbReference>
<dbReference type="InterPro" id="IPR027417">
    <property type="entry name" value="P-loop_NTPase"/>
</dbReference>
<evidence type="ECO:0000259" key="1">
    <source>
        <dbReference type="Pfam" id="PF00685"/>
    </source>
</evidence>
<dbReference type="AlphaFoldDB" id="A0A813EM09"/>
<reference evidence="2" key="1">
    <citation type="submission" date="2021-02" db="EMBL/GenBank/DDBJ databases">
        <authorList>
            <person name="Dougan E. K."/>
            <person name="Rhodes N."/>
            <person name="Thang M."/>
            <person name="Chan C."/>
        </authorList>
    </citation>
    <scope>NUCLEOTIDE SEQUENCE</scope>
</reference>
<dbReference type="InterPro" id="IPR000863">
    <property type="entry name" value="Sulfotransferase_dom"/>
</dbReference>
<comment type="caution">
    <text evidence="2">The sequence shown here is derived from an EMBL/GenBank/DDBJ whole genome shotgun (WGS) entry which is preliminary data.</text>
</comment>
<dbReference type="GO" id="GO:0008146">
    <property type="term" value="F:sulfotransferase activity"/>
    <property type="evidence" value="ECO:0007669"/>
    <property type="project" value="InterPro"/>
</dbReference>
<evidence type="ECO:0000313" key="3">
    <source>
        <dbReference type="Proteomes" id="UP000654075"/>
    </source>
</evidence>